<dbReference type="Gene3D" id="3.10.510.20">
    <property type="entry name" value="YcgL domain"/>
    <property type="match status" value="1"/>
</dbReference>
<dbReference type="Proteomes" id="UP000191980">
    <property type="component" value="Unassembled WGS sequence"/>
</dbReference>
<proteinExistence type="inferred from homology"/>
<evidence type="ECO:0000259" key="2">
    <source>
        <dbReference type="PROSITE" id="PS51648"/>
    </source>
</evidence>
<dbReference type="STRING" id="1420851.AU255_00145"/>
<dbReference type="OrthoDB" id="7062382at2"/>
<sequence length="85" mass="9730">MQCFIYKSSKKDELYLYIAKQDDFSNVPEAILKSIGPPVFVMELDITPERLLAREKAADVIKGIEEHGFFIQMPPSIYPAPKKLQ</sequence>
<keyword evidence="4" id="KW-1185">Reference proteome</keyword>
<dbReference type="PROSITE" id="PS51648">
    <property type="entry name" value="YCGL"/>
    <property type="match status" value="1"/>
</dbReference>
<dbReference type="InterPro" id="IPR027354">
    <property type="entry name" value="YcgL_dom"/>
</dbReference>
<dbReference type="PANTHER" id="PTHR38109">
    <property type="entry name" value="PROTEIN YCGL"/>
    <property type="match status" value="1"/>
</dbReference>
<dbReference type="EMBL" id="LPUF01000001">
    <property type="protein sequence ID" value="OQK16361.1"/>
    <property type="molecule type" value="Genomic_DNA"/>
</dbReference>
<name>A0A1V8M474_9GAMM</name>
<evidence type="ECO:0000313" key="3">
    <source>
        <dbReference type="EMBL" id="OQK16361.1"/>
    </source>
</evidence>
<reference evidence="3 4" key="1">
    <citation type="submission" date="2015-12" db="EMBL/GenBank/DDBJ databases">
        <authorList>
            <person name="Shamseldin A."/>
            <person name="Moawad H."/>
            <person name="Abd El-Rahim W.M."/>
            <person name="Sadowsky M.J."/>
        </authorList>
    </citation>
    <scope>NUCLEOTIDE SEQUENCE [LARGE SCALE GENOMIC DNA]</scope>
    <source>
        <strain evidence="3 4">WF1</strain>
    </source>
</reference>
<dbReference type="InterPro" id="IPR038068">
    <property type="entry name" value="YcgL-like_sf"/>
</dbReference>
<dbReference type="SUPFAM" id="SSF160191">
    <property type="entry name" value="YcgL-like"/>
    <property type="match status" value="1"/>
</dbReference>
<dbReference type="HAMAP" id="MF_01866">
    <property type="entry name" value="UPF0745"/>
    <property type="match status" value="1"/>
</dbReference>
<protein>
    <recommendedName>
        <fullName evidence="1">YcgL domain-containing protein AU255_00145</fullName>
    </recommendedName>
</protein>
<feature type="domain" description="YcgL" evidence="2">
    <location>
        <begin position="1"/>
        <end position="85"/>
    </location>
</feature>
<comment type="caution">
    <text evidence="3">The sequence shown here is derived from an EMBL/GenBank/DDBJ whole genome shotgun (WGS) entry which is preliminary data.</text>
</comment>
<accession>A0A1V8M474</accession>
<evidence type="ECO:0000256" key="1">
    <source>
        <dbReference type="HAMAP-Rule" id="MF_01866"/>
    </source>
</evidence>
<evidence type="ECO:0000313" key="4">
    <source>
        <dbReference type="Proteomes" id="UP000191980"/>
    </source>
</evidence>
<organism evidence="3 4">
    <name type="scientific">Methyloprofundus sedimenti</name>
    <dbReference type="NCBI Taxonomy" id="1420851"/>
    <lineage>
        <taxon>Bacteria</taxon>
        <taxon>Pseudomonadati</taxon>
        <taxon>Pseudomonadota</taxon>
        <taxon>Gammaproteobacteria</taxon>
        <taxon>Methylococcales</taxon>
        <taxon>Methylococcaceae</taxon>
        <taxon>Methyloprofundus</taxon>
    </lineage>
</organism>
<dbReference type="AlphaFoldDB" id="A0A1V8M474"/>
<gene>
    <name evidence="3" type="ORF">AU255_00145</name>
</gene>
<dbReference type="RefSeq" id="WP_080520987.1">
    <property type="nucleotide sequence ID" value="NZ_LPUF01000001.1"/>
</dbReference>
<dbReference type="Pfam" id="PF05166">
    <property type="entry name" value="YcgL"/>
    <property type="match status" value="1"/>
</dbReference>
<dbReference type="PANTHER" id="PTHR38109:SF1">
    <property type="entry name" value="PROTEIN YCGL"/>
    <property type="match status" value="1"/>
</dbReference>